<dbReference type="PANTHER" id="PTHR30290">
    <property type="entry name" value="PERIPLASMIC BINDING COMPONENT OF ABC TRANSPORTER"/>
    <property type="match status" value="1"/>
</dbReference>
<organism evidence="7 8">
    <name type="scientific">Trueperella bonasi</name>
    <dbReference type="NCBI Taxonomy" id="312286"/>
    <lineage>
        <taxon>Bacteria</taxon>
        <taxon>Bacillati</taxon>
        <taxon>Actinomycetota</taxon>
        <taxon>Actinomycetes</taxon>
        <taxon>Actinomycetales</taxon>
        <taxon>Actinomycetaceae</taxon>
        <taxon>Trueperella</taxon>
    </lineage>
</organism>
<dbReference type="Proteomes" id="UP001243212">
    <property type="component" value="Unassembled WGS sequence"/>
</dbReference>
<dbReference type="InterPro" id="IPR000914">
    <property type="entry name" value="SBP_5_dom"/>
</dbReference>
<dbReference type="Pfam" id="PF00496">
    <property type="entry name" value="SBP_bac_5"/>
    <property type="match status" value="1"/>
</dbReference>
<evidence type="ECO:0000256" key="5">
    <source>
        <dbReference type="SAM" id="SignalP"/>
    </source>
</evidence>
<dbReference type="PANTHER" id="PTHR30290:SF10">
    <property type="entry name" value="PERIPLASMIC OLIGOPEPTIDE-BINDING PROTEIN-RELATED"/>
    <property type="match status" value="1"/>
</dbReference>
<evidence type="ECO:0000313" key="7">
    <source>
        <dbReference type="EMBL" id="MDP9805655.1"/>
    </source>
</evidence>
<name>A0ABT9NE34_9ACTO</name>
<dbReference type="EMBL" id="JAUSQX010000001">
    <property type="protein sequence ID" value="MDP9805655.1"/>
    <property type="molecule type" value="Genomic_DNA"/>
</dbReference>
<keyword evidence="8" id="KW-1185">Reference proteome</keyword>
<dbReference type="InterPro" id="IPR030678">
    <property type="entry name" value="Peptide/Ni-bd"/>
</dbReference>
<dbReference type="PROSITE" id="PS51257">
    <property type="entry name" value="PROKAR_LIPOPROTEIN"/>
    <property type="match status" value="1"/>
</dbReference>
<comment type="similarity">
    <text evidence="2">Belongs to the bacterial solute-binding protein 5 family.</text>
</comment>
<protein>
    <submittedName>
        <fullName evidence="7">Peptide/nickel transport system substrate-binding protein</fullName>
    </submittedName>
</protein>
<comment type="caution">
    <text evidence="7">The sequence shown here is derived from an EMBL/GenBank/DDBJ whole genome shotgun (WGS) entry which is preliminary data.</text>
</comment>
<feature type="chain" id="PRO_5045881218" evidence="5">
    <location>
        <begin position="33"/>
        <end position="558"/>
    </location>
</feature>
<keyword evidence="4 5" id="KW-0732">Signal</keyword>
<evidence type="ECO:0000256" key="4">
    <source>
        <dbReference type="ARBA" id="ARBA00022729"/>
    </source>
</evidence>
<dbReference type="CDD" id="cd08492">
    <property type="entry name" value="PBP2_NikA_DppA_OppA_like_15"/>
    <property type="match status" value="1"/>
</dbReference>
<evidence type="ECO:0000259" key="6">
    <source>
        <dbReference type="Pfam" id="PF00496"/>
    </source>
</evidence>
<comment type="subcellular location">
    <subcellularLocation>
        <location evidence="1">Cell envelope</location>
    </subcellularLocation>
</comment>
<dbReference type="RefSeq" id="WP_307681923.1">
    <property type="nucleotide sequence ID" value="NZ_JAUSQX010000001.1"/>
</dbReference>
<evidence type="ECO:0000256" key="1">
    <source>
        <dbReference type="ARBA" id="ARBA00004196"/>
    </source>
</evidence>
<sequence length="558" mass="61094">MKKKEFTRPRPYRSRGAKALLACLALSGAGLAGCSDTASGGSENGDGADSMTLVYATGDAEPTCLDPHVGGNFPQALLGNQVVESLFSKDSDGDIVNWLATGYEEAEDKLSWTITLKEDVVFHDGTPFDAAAVKANIEHLKNPDTASSTGILAMSKVENVEVLDDHTVRFNLSEPDGALIESLAQTWTGIMSPAGIERGMDENCQQPFGTGPYKVETWEQNQKITLVRNDDYNSAPADVVDDSGPHIERIHWTFIPESATRLAALESGQAHVVDSVQPEALANYSNSADYSIAMFERPGTTARIELNTRGPVFSDKAVREAFIASMNLDPAIETLFHGMYERHYSILSDSVKFGVQRPDLFTYDPARAHALLDEAGWTERDEDGVRVKDGQRLEVRFPISTNQSIPAEVSLVEQIAQTAAEVGFDVKIEQLDLSSWYSRSGDWEFDAIIAPYSKTSPDVLRTVYHSSANVPAPSGYHANQTGVEDPELDAILDEASRLSSDDERGPLYEQAQNMILENAVVIPLYGQMVQMAYTNEIEGFRLQPQLGVPSFVEARWAD</sequence>
<dbReference type="InterPro" id="IPR039424">
    <property type="entry name" value="SBP_5"/>
</dbReference>
<dbReference type="SUPFAM" id="SSF53850">
    <property type="entry name" value="Periplasmic binding protein-like II"/>
    <property type="match status" value="1"/>
</dbReference>
<evidence type="ECO:0000256" key="2">
    <source>
        <dbReference type="ARBA" id="ARBA00005695"/>
    </source>
</evidence>
<dbReference type="PIRSF" id="PIRSF002741">
    <property type="entry name" value="MppA"/>
    <property type="match status" value="1"/>
</dbReference>
<evidence type="ECO:0000256" key="3">
    <source>
        <dbReference type="ARBA" id="ARBA00022448"/>
    </source>
</evidence>
<gene>
    <name evidence="7" type="ORF">J2S70_000237</name>
</gene>
<feature type="domain" description="Solute-binding protein family 5" evidence="6">
    <location>
        <begin position="95"/>
        <end position="465"/>
    </location>
</feature>
<feature type="signal peptide" evidence="5">
    <location>
        <begin position="1"/>
        <end position="32"/>
    </location>
</feature>
<keyword evidence="3" id="KW-0813">Transport</keyword>
<reference evidence="7 8" key="1">
    <citation type="submission" date="2023-07" db="EMBL/GenBank/DDBJ databases">
        <title>Sequencing the genomes of 1000 actinobacteria strains.</title>
        <authorList>
            <person name="Klenk H.-P."/>
        </authorList>
    </citation>
    <scope>NUCLEOTIDE SEQUENCE [LARGE SCALE GENOMIC DNA]</scope>
    <source>
        <strain evidence="7 8">DSM 17163</strain>
    </source>
</reference>
<accession>A0ABT9NE34</accession>
<evidence type="ECO:0000313" key="8">
    <source>
        <dbReference type="Proteomes" id="UP001243212"/>
    </source>
</evidence>
<dbReference type="Gene3D" id="3.10.105.10">
    <property type="entry name" value="Dipeptide-binding Protein, Domain 3"/>
    <property type="match status" value="1"/>
</dbReference>
<dbReference type="Gene3D" id="3.40.190.10">
    <property type="entry name" value="Periplasmic binding protein-like II"/>
    <property type="match status" value="1"/>
</dbReference>
<proteinExistence type="inferred from homology"/>